<dbReference type="InterPro" id="IPR050789">
    <property type="entry name" value="Diverse_Enzym_Activities"/>
</dbReference>
<dbReference type="SUPFAM" id="SSF56601">
    <property type="entry name" value="beta-lactamase/transpeptidase-like"/>
    <property type="match status" value="1"/>
</dbReference>
<dbReference type="Gene3D" id="3.40.710.10">
    <property type="entry name" value="DD-peptidase/beta-lactamase superfamily"/>
    <property type="match status" value="1"/>
</dbReference>
<evidence type="ECO:0000313" key="2">
    <source>
        <dbReference type="EMBL" id="RKN80088.1"/>
    </source>
</evidence>
<dbReference type="InterPro" id="IPR012338">
    <property type="entry name" value="Beta-lactam/transpept-like"/>
</dbReference>
<comment type="caution">
    <text evidence="2">The sequence shown here is derived from an EMBL/GenBank/DDBJ whole genome shotgun (WGS) entry which is preliminary data.</text>
</comment>
<protein>
    <submittedName>
        <fullName evidence="2">Class C beta-lactamase-related serine hydrolase</fullName>
    </submittedName>
</protein>
<dbReference type="AlphaFoldDB" id="A0A3B0C623"/>
<dbReference type="InterPro" id="IPR001466">
    <property type="entry name" value="Beta-lactam-related"/>
</dbReference>
<keyword evidence="2" id="KW-0378">Hydrolase</keyword>
<keyword evidence="3" id="KW-1185">Reference proteome</keyword>
<organism evidence="2 3">
    <name type="scientific">Ulvibacterium marinum</name>
    <dbReference type="NCBI Taxonomy" id="2419782"/>
    <lineage>
        <taxon>Bacteria</taxon>
        <taxon>Pseudomonadati</taxon>
        <taxon>Bacteroidota</taxon>
        <taxon>Flavobacteriia</taxon>
        <taxon>Flavobacteriales</taxon>
        <taxon>Flavobacteriaceae</taxon>
        <taxon>Ulvibacterium</taxon>
    </lineage>
</organism>
<dbReference type="GO" id="GO:0016787">
    <property type="term" value="F:hydrolase activity"/>
    <property type="evidence" value="ECO:0007669"/>
    <property type="project" value="UniProtKB-KW"/>
</dbReference>
<name>A0A3B0C623_9FLAO</name>
<dbReference type="Proteomes" id="UP000276603">
    <property type="component" value="Unassembled WGS sequence"/>
</dbReference>
<feature type="domain" description="Beta-lactamase-related" evidence="1">
    <location>
        <begin position="63"/>
        <end position="329"/>
    </location>
</feature>
<gene>
    <name evidence="2" type="ORF">D7Z94_17760</name>
</gene>
<dbReference type="PANTHER" id="PTHR43283:SF7">
    <property type="entry name" value="BETA-LACTAMASE-RELATED DOMAIN-CONTAINING PROTEIN"/>
    <property type="match status" value="1"/>
</dbReference>
<reference evidence="2 3" key="1">
    <citation type="submission" date="2018-10" db="EMBL/GenBank/DDBJ databases">
        <title>Ulvibacterium marinum gen. nov., sp. nov., a novel marine bacterium of the family Flavobacteriaceae, isolated from a culture of the green alga Ulva prolifera.</title>
        <authorList>
            <person name="Zhang Z."/>
        </authorList>
    </citation>
    <scope>NUCLEOTIDE SEQUENCE [LARGE SCALE GENOMIC DNA]</scope>
    <source>
        <strain evidence="2 3">CCMM003</strain>
    </source>
</reference>
<evidence type="ECO:0000259" key="1">
    <source>
        <dbReference type="Pfam" id="PF00144"/>
    </source>
</evidence>
<dbReference type="PANTHER" id="PTHR43283">
    <property type="entry name" value="BETA-LACTAMASE-RELATED"/>
    <property type="match status" value="1"/>
</dbReference>
<accession>A0A3B0C623</accession>
<evidence type="ECO:0000313" key="3">
    <source>
        <dbReference type="Proteomes" id="UP000276603"/>
    </source>
</evidence>
<proteinExistence type="predicted"/>
<dbReference type="EMBL" id="RBCJ01000003">
    <property type="protein sequence ID" value="RKN80088.1"/>
    <property type="molecule type" value="Genomic_DNA"/>
</dbReference>
<sequence>MVIGTLQEVNLDTAIMAKLWKKIKCGKFNEVHSMLIYKENLLVFEAYFEGHEYQWDAPDYHGSFVQWNQDTAHPIMSCTKSFISACIGIAIEKGFIANAQQSIFDYLPDYQNFKKDGKEHITIEHLLTMTSGLAWDEWGAPHGTSANDIDRIYSDCSTDPIKCVLEKELQSTPGEEFTYNGGGTIVLGEILKTASGMDVAEFSKNYLFRKLGIDSTSWYQFENGAFATDGSLNLRSRDMLKFGITYLNKGSWQGEKIVSEDWVIRSSKIYGNNKRINIPGEDSGRNGYGHSWWTSEFSHRGRQLKAFRAGGWGGQSIMVFPDLDMVIVFTGGNYATNSKLFKIVKKFVLPAAL</sequence>
<dbReference type="Pfam" id="PF00144">
    <property type="entry name" value="Beta-lactamase"/>
    <property type="match status" value="1"/>
</dbReference>